<comment type="caution">
    <text evidence="2">The sequence shown here is derived from an EMBL/GenBank/DDBJ whole genome shotgun (WGS) entry which is preliminary data.</text>
</comment>
<proteinExistence type="predicted"/>
<evidence type="ECO:0000313" key="3">
    <source>
        <dbReference type="Proteomes" id="UP000272400"/>
    </source>
</evidence>
<protein>
    <recommendedName>
        <fullName evidence="4">Lipoprotein</fullName>
    </recommendedName>
</protein>
<evidence type="ECO:0000256" key="1">
    <source>
        <dbReference type="SAM" id="SignalP"/>
    </source>
</evidence>
<dbReference type="PROSITE" id="PS51257">
    <property type="entry name" value="PROKAR_LIPOPROTEIN"/>
    <property type="match status" value="1"/>
</dbReference>
<keyword evidence="3" id="KW-1185">Reference proteome</keyword>
<sequence length="141" mass="14847">MTWLRNLGRAAAAASALVGMAAACAACEGVNDATAGGAARDGLPRAADGRDVRACFNGNCEILVDGRTEIPLNERFGFRTFSFDPADSTWRYTYRTGGTGKMRVSGLGANASWLGTSPVRMLKLRILARDGDKAVISLSSD</sequence>
<evidence type="ECO:0000313" key="2">
    <source>
        <dbReference type="EMBL" id="ROO82972.1"/>
    </source>
</evidence>
<organism evidence="2 3">
    <name type="scientific">Actinocorallia herbida</name>
    <dbReference type="NCBI Taxonomy" id="58109"/>
    <lineage>
        <taxon>Bacteria</taxon>
        <taxon>Bacillati</taxon>
        <taxon>Actinomycetota</taxon>
        <taxon>Actinomycetes</taxon>
        <taxon>Streptosporangiales</taxon>
        <taxon>Thermomonosporaceae</taxon>
        <taxon>Actinocorallia</taxon>
    </lineage>
</organism>
<dbReference type="Proteomes" id="UP000272400">
    <property type="component" value="Unassembled WGS sequence"/>
</dbReference>
<dbReference type="RefSeq" id="WP_123661929.1">
    <property type="nucleotide sequence ID" value="NZ_RJKE01000001.1"/>
</dbReference>
<keyword evidence="1" id="KW-0732">Signal</keyword>
<evidence type="ECO:0008006" key="4">
    <source>
        <dbReference type="Google" id="ProtNLM"/>
    </source>
</evidence>
<accession>A0A3N1CNV1</accession>
<feature type="chain" id="PRO_5018337261" description="Lipoprotein" evidence="1">
    <location>
        <begin position="26"/>
        <end position="141"/>
    </location>
</feature>
<dbReference type="OrthoDB" id="3432416at2"/>
<dbReference type="AlphaFoldDB" id="A0A3N1CNV1"/>
<feature type="signal peptide" evidence="1">
    <location>
        <begin position="1"/>
        <end position="25"/>
    </location>
</feature>
<reference evidence="2 3" key="1">
    <citation type="submission" date="2018-11" db="EMBL/GenBank/DDBJ databases">
        <title>Sequencing the genomes of 1000 actinobacteria strains.</title>
        <authorList>
            <person name="Klenk H.-P."/>
        </authorList>
    </citation>
    <scope>NUCLEOTIDE SEQUENCE [LARGE SCALE GENOMIC DNA]</scope>
    <source>
        <strain evidence="2 3">DSM 44254</strain>
    </source>
</reference>
<name>A0A3N1CNV1_9ACTN</name>
<dbReference type="EMBL" id="RJKE01000001">
    <property type="protein sequence ID" value="ROO82972.1"/>
    <property type="molecule type" value="Genomic_DNA"/>
</dbReference>
<gene>
    <name evidence="2" type="ORF">EDD29_0460</name>
</gene>